<dbReference type="Proteomes" id="UP001215549">
    <property type="component" value="Chromosome"/>
</dbReference>
<dbReference type="Proteomes" id="UP000186216">
    <property type="component" value="Unassembled WGS sequence"/>
</dbReference>
<evidence type="ECO:0000313" key="4">
    <source>
        <dbReference type="Proteomes" id="UP001215549"/>
    </source>
</evidence>
<protein>
    <recommendedName>
        <fullName evidence="5">Large polyvalent protein associated domain-containing protein</fullName>
    </recommendedName>
</protein>
<dbReference type="AlphaFoldDB" id="A0AA45W4L1"/>
<keyword evidence="4" id="KW-1185">Reference proteome</keyword>
<name>A0AA45W4L1_9RHOB</name>
<evidence type="ECO:0000313" key="1">
    <source>
        <dbReference type="EMBL" id="SIS86788.1"/>
    </source>
</evidence>
<reference evidence="1 3" key="1">
    <citation type="submission" date="2017-01" db="EMBL/GenBank/DDBJ databases">
        <authorList>
            <person name="Varghese N."/>
            <person name="Submissions S."/>
        </authorList>
    </citation>
    <scope>NUCLEOTIDE SEQUENCE [LARGE SCALE GENOMIC DNA]</scope>
    <source>
        <strain evidence="1 3">DSM 18447</strain>
    </source>
</reference>
<organism evidence="1 3">
    <name type="scientific">Paracoccus saliphilus</name>
    <dbReference type="NCBI Taxonomy" id="405559"/>
    <lineage>
        <taxon>Bacteria</taxon>
        <taxon>Pseudomonadati</taxon>
        <taxon>Pseudomonadota</taxon>
        <taxon>Alphaproteobacteria</taxon>
        <taxon>Rhodobacterales</taxon>
        <taxon>Paracoccaceae</taxon>
        <taxon>Paracoccus</taxon>
    </lineage>
</organism>
<evidence type="ECO:0000313" key="3">
    <source>
        <dbReference type="Proteomes" id="UP000186216"/>
    </source>
</evidence>
<dbReference type="EMBL" id="CP067140">
    <property type="protein sequence ID" value="WCR04558.1"/>
    <property type="molecule type" value="Genomic_DNA"/>
</dbReference>
<gene>
    <name evidence="2" type="ORF">JHX88_07525</name>
    <name evidence="1" type="ORF">SAMN05421772_10715</name>
</gene>
<dbReference type="RefSeq" id="WP_076525955.1">
    <property type="nucleotide sequence ID" value="NZ_CP067140.1"/>
</dbReference>
<reference evidence="2 4" key="2">
    <citation type="submission" date="2021-01" db="EMBL/GenBank/DDBJ databases">
        <title>Biogeographic distribution of Paracoccus.</title>
        <authorList>
            <person name="Hollensteiner J."/>
            <person name="Leineberger J."/>
            <person name="Brinkhoff T."/>
            <person name="Daniel R."/>
        </authorList>
    </citation>
    <scope>NUCLEOTIDE SEQUENCE [LARGE SCALE GENOMIC DNA]</scope>
    <source>
        <strain evidence="2 4">DSM 18447</strain>
    </source>
</reference>
<evidence type="ECO:0008006" key="5">
    <source>
        <dbReference type="Google" id="ProtNLM"/>
    </source>
</evidence>
<dbReference type="EMBL" id="FTOU01000007">
    <property type="protein sequence ID" value="SIS86788.1"/>
    <property type="molecule type" value="Genomic_DNA"/>
</dbReference>
<proteinExistence type="predicted"/>
<accession>A0AA45W4L1</accession>
<sequence>MIVDSTPSVARSDFPQTPRRVDADVGFLDALGPAFRTENIVGSTAAYINSQPTLSEIHASPSVNVWDQIAGTEYEPYFENFLDAETMIEVGAVKARIDRENSDRRMLQEAGISGFAAQMLAGVADVPSLVPFGALAGGVRTGTTVGRLALSTAGVAGTEAATVEAVLQSQQETRTAEESAFAIGGSVILGGILGGAAGIALSRSAEGKEAFQATSKAIEAELREPAAAGADVPIRPELTDFALPTRAAERVRGLPVSGLSYTDRFAKAQSPKARQYGDALIANEYAYSGTDRLGMEPSVERVVDVENDRYQAVIAKTFREDFKTFASSGGTLSRREFSERVAAAMRRGDADPEHEAISQTAQRLRQSVVDPLKDEAIRMGKLPEDVRPTTAASYLTRMWDQNRIVARSREFQDRLSAKFSGDMSRADPTLSADEVDTYARVAAEDVFHQLVDADSPLDGMRVTVKARGPLKERTLNVADVDFEDFLINDAEFVMNRYSRIMTAEVELTRRFGRADMKDQIGEIRSEYDALRDAAKTEKDRKAIHDEGQRVIRSFEAARDMVRGTYLAKERASRPYRAMQMAMTYNYIRALGDVVRSSLPDVFKITMANGIAPVARDALLPMMRDLKGFRVSQKKAAEAAGIAEVLLNNRLMRIADITDPYARRGRAEETLSWMGSKSGLLSGMLHWNQFLKESVVYLANARMLRMAENGLATRDQRMLQRLKITSANWEKIKGQLAAHATKIDGIVDPGLEHWPADIRRIYSAALRGEADTVIVTPGIGDKMPLIEEYWFLKPAMQFKSFALASHRKTMMVGLQEDQARFIQNALLMSSMGMFVYWLKALSYDGEPSDNPGTWLAEGVDRSGVVPLVMEMNNIAESLGAPGTYYLLALMTGDDDPERASRYQVRNTSSALAGPTAGALENAAMLARGALTGEFGSGEVTAGRRLLPFGNHPGVKEFLNLWAVPEIKEAIE</sequence>
<evidence type="ECO:0000313" key="2">
    <source>
        <dbReference type="EMBL" id="WCR04558.1"/>
    </source>
</evidence>